<keyword evidence="2" id="KW-1185">Reference proteome</keyword>
<protein>
    <submittedName>
        <fullName evidence="1">Uncharacterized protein</fullName>
    </submittedName>
</protein>
<evidence type="ECO:0000313" key="1">
    <source>
        <dbReference type="EMBL" id="QCD92772.1"/>
    </source>
</evidence>
<name>A0A4D6LV08_VIGUN</name>
<reference evidence="1 2" key="1">
    <citation type="submission" date="2019-04" db="EMBL/GenBank/DDBJ databases">
        <title>An improved genome assembly and genetic linkage map for asparagus bean, Vigna unguiculata ssp. sesquipedialis.</title>
        <authorList>
            <person name="Xia Q."/>
            <person name="Zhang R."/>
            <person name="Dong Y."/>
        </authorList>
    </citation>
    <scope>NUCLEOTIDE SEQUENCE [LARGE SCALE GENOMIC DNA]</scope>
    <source>
        <tissue evidence="1">Leaf</tissue>
    </source>
</reference>
<proteinExistence type="predicted"/>
<gene>
    <name evidence="1" type="ORF">DEO72_LG5g841</name>
</gene>
<dbReference type="EMBL" id="CP039349">
    <property type="protein sequence ID" value="QCD92772.1"/>
    <property type="molecule type" value="Genomic_DNA"/>
</dbReference>
<sequence>MRVFGQVLVSSLAAPYWPLSDDEQQVTDLEIVGLFGAWRLAARGKPPGGLRKFLLAALRSRQAIMLQVHEWWWTYDDMSGEIHIQLLSCEDTSEVGSYIPCSHLRDVACEESRTMSGEVRRGKTTSGQVRVSIINPESKTNYLCVMKVEKPWGLSSPFLFVIGDDRVIRYTGADDDIGDAEDAQATE</sequence>
<dbReference type="AlphaFoldDB" id="A0A4D6LV08"/>
<accession>A0A4D6LV08</accession>
<dbReference type="Proteomes" id="UP000501690">
    <property type="component" value="Linkage Group LG5"/>
</dbReference>
<organism evidence="1 2">
    <name type="scientific">Vigna unguiculata</name>
    <name type="common">Cowpea</name>
    <dbReference type="NCBI Taxonomy" id="3917"/>
    <lineage>
        <taxon>Eukaryota</taxon>
        <taxon>Viridiplantae</taxon>
        <taxon>Streptophyta</taxon>
        <taxon>Embryophyta</taxon>
        <taxon>Tracheophyta</taxon>
        <taxon>Spermatophyta</taxon>
        <taxon>Magnoliopsida</taxon>
        <taxon>eudicotyledons</taxon>
        <taxon>Gunneridae</taxon>
        <taxon>Pentapetalae</taxon>
        <taxon>rosids</taxon>
        <taxon>fabids</taxon>
        <taxon>Fabales</taxon>
        <taxon>Fabaceae</taxon>
        <taxon>Papilionoideae</taxon>
        <taxon>50 kb inversion clade</taxon>
        <taxon>NPAAA clade</taxon>
        <taxon>indigoferoid/millettioid clade</taxon>
        <taxon>Phaseoleae</taxon>
        <taxon>Vigna</taxon>
    </lineage>
</organism>
<evidence type="ECO:0000313" key="2">
    <source>
        <dbReference type="Proteomes" id="UP000501690"/>
    </source>
</evidence>